<protein>
    <submittedName>
        <fullName evidence="3">Type IV pilus modification protein PilV</fullName>
    </submittedName>
</protein>
<dbReference type="InterPro" id="IPR012902">
    <property type="entry name" value="N_methyl_site"/>
</dbReference>
<dbReference type="OrthoDB" id="6658593at2"/>
<comment type="caution">
    <text evidence="3">The sequence shown here is derived from an EMBL/GenBank/DDBJ whole genome shotgun (WGS) entry which is preliminary data.</text>
</comment>
<name>A0A3A8EV75_9GAMM</name>
<dbReference type="AlphaFoldDB" id="A0A3A8EV75"/>
<keyword evidence="1" id="KW-0812">Transmembrane</keyword>
<dbReference type="EMBL" id="RAXT01000014">
    <property type="protein sequence ID" value="RKG38069.1"/>
    <property type="molecule type" value="Genomic_DNA"/>
</dbReference>
<gene>
    <name evidence="3" type="primary">pilV</name>
    <name evidence="3" type="ORF">D7V20_09055</name>
</gene>
<keyword evidence="1" id="KW-1133">Transmembrane helix</keyword>
<sequence length="162" mass="17717">MEGRKTQKGVGMVEVLVALVLLAIAVLGFSFLQIRAISASLEASRNVQAMNIARDLSERIRVNRNGLKYYTLIESPATCDSIVCTSQQMAEYDYNQVNTKASNLGMALDILDCQGSVLKRKCIYVAWEGTKPTNGTSSSDCTNGTAYAPNAKCLIVEVYNYE</sequence>
<evidence type="ECO:0000259" key="2">
    <source>
        <dbReference type="Pfam" id="PF22150"/>
    </source>
</evidence>
<reference evidence="3 4" key="1">
    <citation type="submission" date="2018-09" db="EMBL/GenBank/DDBJ databases">
        <title>The draft genome of Acinetobacter spp. strains.</title>
        <authorList>
            <person name="Qin J."/>
            <person name="Feng Y."/>
            <person name="Zong Z."/>
        </authorList>
    </citation>
    <scope>NUCLEOTIDE SEQUENCE [LARGE SCALE GENOMIC DNA]</scope>
    <source>
        <strain evidence="3 4">WCHAc060115</strain>
    </source>
</reference>
<accession>A0A3A8EV75</accession>
<dbReference type="InterPro" id="IPR013362">
    <property type="entry name" value="Pilus_4_PilV"/>
</dbReference>
<dbReference type="Pfam" id="PF07963">
    <property type="entry name" value="N_methyl"/>
    <property type="match status" value="1"/>
</dbReference>
<evidence type="ECO:0000313" key="3">
    <source>
        <dbReference type="EMBL" id="RKG38069.1"/>
    </source>
</evidence>
<keyword evidence="4" id="KW-1185">Reference proteome</keyword>
<dbReference type="NCBIfam" id="TIGR02523">
    <property type="entry name" value="type_IV_pilV"/>
    <property type="match status" value="1"/>
</dbReference>
<dbReference type="Pfam" id="PF22150">
    <property type="entry name" value="Tt1218-like"/>
    <property type="match status" value="1"/>
</dbReference>
<evidence type="ECO:0000256" key="1">
    <source>
        <dbReference type="SAM" id="Phobius"/>
    </source>
</evidence>
<keyword evidence="1" id="KW-0472">Membrane</keyword>
<proteinExistence type="predicted"/>
<dbReference type="RefSeq" id="WP_120383969.1">
    <property type="nucleotide sequence ID" value="NZ_RAXT01000014.1"/>
</dbReference>
<evidence type="ECO:0000313" key="4">
    <source>
        <dbReference type="Proteomes" id="UP000280405"/>
    </source>
</evidence>
<organism evidence="3 4">
    <name type="scientific">Acinetobacter rongchengensis</name>
    <dbReference type="NCBI Taxonomy" id="2419601"/>
    <lineage>
        <taxon>Bacteria</taxon>
        <taxon>Pseudomonadati</taxon>
        <taxon>Pseudomonadota</taxon>
        <taxon>Gammaproteobacteria</taxon>
        <taxon>Moraxellales</taxon>
        <taxon>Moraxellaceae</taxon>
        <taxon>Acinetobacter</taxon>
    </lineage>
</organism>
<feature type="domain" description="Type IV pilin Tt1218-like" evidence="2">
    <location>
        <begin position="32"/>
        <end position="94"/>
    </location>
</feature>
<dbReference type="NCBIfam" id="TIGR02532">
    <property type="entry name" value="IV_pilin_GFxxxE"/>
    <property type="match status" value="1"/>
</dbReference>
<dbReference type="InterPro" id="IPR054402">
    <property type="entry name" value="Tt1218-like_dom"/>
</dbReference>
<dbReference type="Proteomes" id="UP000280405">
    <property type="component" value="Unassembled WGS sequence"/>
</dbReference>
<feature type="transmembrane region" description="Helical" evidence="1">
    <location>
        <begin position="12"/>
        <end position="32"/>
    </location>
</feature>